<dbReference type="RefSeq" id="WP_208173624.1">
    <property type="nucleotide sequence ID" value="NZ_JAGETZ010000001.1"/>
</dbReference>
<organism evidence="1 2">
    <name type="scientific">Hymenobacter negativus</name>
    <dbReference type="NCBI Taxonomy" id="2795026"/>
    <lineage>
        <taxon>Bacteria</taxon>
        <taxon>Pseudomonadati</taxon>
        <taxon>Bacteroidota</taxon>
        <taxon>Cytophagia</taxon>
        <taxon>Cytophagales</taxon>
        <taxon>Hymenobacteraceae</taxon>
        <taxon>Hymenobacter</taxon>
    </lineage>
</organism>
<protein>
    <submittedName>
        <fullName evidence="1">Uncharacterized protein</fullName>
    </submittedName>
</protein>
<gene>
    <name evidence="1" type="ORF">J4E00_03530</name>
</gene>
<accession>A0ABS3QAG5</accession>
<keyword evidence="2" id="KW-1185">Reference proteome</keyword>
<name>A0ABS3QAG5_9BACT</name>
<dbReference type="Proteomes" id="UP000664369">
    <property type="component" value="Unassembled WGS sequence"/>
</dbReference>
<evidence type="ECO:0000313" key="2">
    <source>
        <dbReference type="Proteomes" id="UP000664369"/>
    </source>
</evidence>
<proteinExistence type="predicted"/>
<sequence>MTWLSAKANVETTLSLGESHGRVHLLPAERTKAVESSYLQVGSSFVGHPYTDRVQCTYFCSG</sequence>
<dbReference type="EMBL" id="JAGETZ010000001">
    <property type="protein sequence ID" value="MBO2008106.1"/>
    <property type="molecule type" value="Genomic_DNA"/>
</dbReference>
<comment type="caution">
    <text evidence="1">The sequence shown here is derived from an EMBL/GenBank/DDBJ whole genome shotgun (WGS) entry which is preliminary data.</text>
</comment>
<evidence type="ECO:0000313" key="1">
    <source>
        <dbReference type="EMBL" id="MBO2008106.1"/>
    </source>
</evidence>
<reference evidence="1 2" key="1">
    <citation type="submission" date="2021-03" db="EMBL/GenBank/DDBJ databases">
        <authorList>
            <person name="Kim M.K."/>
        </authorList>
    </citation>
    <scope>NUCLEOTIDE SEQUENCE [LARGE SCALE GENOMIC DNA]</scope>
    <source>
        <strain evidence="1 2">BT442</strain>
    </source>
</reference>